<dbReference type="InterPro" id="IPR003034">
    <property type="entry name" value="SAP_dom"/>
</dbReference>
<dbReference type="PANTHER" id="PTHR46589">
    <property type="entry name" value="APOPTOTIC CHROMATIN CONDENSATION INDUCER IN THE NUCLEUS"/>
    <property type="match status" value="1"/>
</dbReference>
<evidence type="ECO:0000256" key="1">
    <source>
        <dbReference type="SAM" id="MobiDB-lite"/>
    </source>
</evidence>
<dbReference type="GO" id="GO:0003723">
    <property type="term" value="F:RNA binding"/>
    <property type="evidence" value="ECO:0007669"/>
    <property type="project" value="TreeGrafter"/>
</dbReference>
<dbReference type="SMART" id="SM00513">
    <property type="entry name" value="SAP"/>
    <property type="match status" value="1"/>
</dbReference>
<feature type="compositionally biased region" description="Basic and acidic residues" evidence="1">
    <location>
        <begin position="263"/>
        <end position="274"/>
    </location>
</feature>
<evidence type="ECO:0000313" key="5">
    <source>
        <dbReference type="WBParaSite" id="NBR_0002105201-mRNA-1"/>
    </source>
</evidence>
<protein>
    <submittedName>
        <fullName evidence="5">SAP domain-containing protein</fullName>
    </submittedName>
</protein>
<sequence length="328" mass="36602">MHFRVAGTAHIIITRECIFATEMSDEDPLVNGVPLSSLRVVDLKDELEKRGLSKLGNKSELKERLKSYLTEDEIENDDNNAGAEISSEKMGSPSNPLVAEYLAKQAKALERQKIEAERLRSEEPEEVPAADENDEVVPAKKGRGKSRTESQSQETESDTATGESGDQSSVRRSTRKPRRESQSQEQVEEAVSEKTEETAPSRRSSRRLEREIQQQVDEPAKQLEKVDEAPEEPPADKAEPEEEEPVELSQAGKDEEEVPVEAVAEKQAVEEPMKSESPPATVPSPSPVKESPKVAEQIEEVNDQSRFGFSFIYLLYRYCHRVIGVGLC</sequence>
<dbReference type="PROSITE" id="PS50800">
    <property type="entry name" value="SAP"/>
    <property type="match status" value="1"/>
</dbReference>
<feature type="region of interest" description="Disordered" evidence="1">
    <location>
        <begin position="69"/>
        <end position="98"/>
    </location>
</feature>
<dbReference type="AlphaFoldDB" id="A0A0N4YUY0"/>
<evidence type="ECO:0000313" key="3">
    <source>
        <dbReference type="EMBL" id="VDL84791.1"/>
    </source>
</evidence>
<evidence type="ECO:0000313" key="4">
    <source>
        <dbReference type="Proteomes" id="UP000271162"/>
    </source>
</evidence>
<evidence type="ECO:0000259" key="2">
    <source>
        <dbReference type="PROSITE" id="PS50800"/>
    </source>
</evidence>
<dbReference type="Gene3D" id="1.10.720.30">
    <property type="entry name" value="SAP domain"/>
    <property type="match status" value="1"/>
</dbReference>
<dbReference type="PANTHER" id="PTHR46589:SF1">
    <property type="entry name" value="APOPTOTIC CHROMATIN CONDENSATION INDUCER IN THE NUCLEUS"/>
    <property type="match status" value="1"/>
</dbReference>
<dbReference type="InterPro" id="IPR052793">
    <property type="entry name" value="EJC-associated_protein"/>
</dbReference>
<proteinExistence type="predicted"/>
<dbReference type="OMA" id="ECIFATE"/>
<dbReference type="WBParaSite" id="NBR_0002105201-mRNA-1">
    <property type="protein sequence ID" value="NBR_0002105201-mRNA-1"/>
    <property type="gene ID" value="NBR_0002105201"/>
</dbReference>
<feature type="compositionally biased region" description="Basic and acidic residues" evidence="1">
    <location>
        <begin position="191"/>
        <end position="238"/>
    </location>
</feature>
<feature type="domain" description="SAP" evidence="2">
    <location>
        <begin position="35"/>
        <end position="69"/>
    </location>
</feature>
<feature type="compositionally biased region" description="Polar residues" evidence="1">
    <location>
        <begin position="158"/>
        <end position="171"/>
    </location>
</feature>
<name>A0A0N4YUY0_NIPBR</name>
<feature type="compositionally biased region" description="Acidic residues" evidence="1">
    <location>
        <begin position="123"/>
        <end position="135"/>
    </location>
</feature>
<keyword evidence="4" id="KW-1185">Reference proteome</keyword>
<gene>
    <name evidence="3" type="ORF">NBR_LOCUS21053</name>
</gene>
<organism evidence="5">
    <name type="scientific">Nippostrongylus brasiliensis</name>
    <name type="common">Rat hookworm</name>
    <dbReference type="NCBI Taxonomy" id="27835"/>
    <lineage>
        <taxon>Eukaryota</taxon>
        <taxon>Metazoa</taxon>
        <taxon>Ecdysozoa</taxon>
        <taxon>Nematoda</taxon>
        <taxon>Chromadorea</taxon>
        <taxon>Rhabditida</taxon>
        <taxon>Rhabditina</taxon>
        <taxon>Rhabditomorpha</taxon>
        <taxon>Strongyloidea</taxon>
        <taxon>Heligmosomidae</taxon>
        <taxon>Nippostrongylus</taxon>
    </lineage>
</organism>
<dbReference type="Pfam" id="PF02037">
    <property type="entry name" value="SAP"/>
    <property type="match status" value="1"/>
</dbReference>
<dbReference type="GO" id="GO:0061574">
    <property type="term" value="C:ASAP complex"/>
    <property type="evidence" value="ECO:0007669"/>
    <property type="project" value="TreeGrafter"/>
</dbReference>
<dbReference type="SUPFAM" id="SSF68906">
    <property type="entry name" value="SAP domain"/>
    <property type="match status" value="1"/>
</dbReference>
<dbReference type="GO" id="GO:0008380">
    <property type="term" value="P:RNA splicing"/>
    <property type="evidence" value="ECO:0007669"/>
    <property type="project" value="TreeGrafter"/>
</dbReference>
<dbReference type="EMBL" id="UYSL01025845">
    <property type="protein sequence ID" value="VDL84791.1"/>
    <property type="molecule type" value="Genomic_DNA"/>
</dbReference>
<dbReference type="GO" id="GO:0071011">
    <property type="term" value="C:precatalytic spliceosome"/>
    <property type="evidence" value="ECO:0007669"/>
    <property type="project" value="TreeGrafter"/>
</dbReference>
<dbReference type="Proteomes" id="UP000271162">
    <property type="component" value="Unassembled WGS sequence"/>
</dbReference>
<dbReference type="STRING" id="27835.A0A0N4YUY0"/>
<accession>A0A0N4YUY0</accession>
<dbReference type="InterPro" id="IPR036361">
    <property type="entry name" value="SAP_dom_sf"/>
</dbReference>
<reference evidence="3 4" key="2">
    <citation type="submission" date="2018-11" db="EMBL/GenBank/DDBJ databases">
        <authorList>
            <consortium name="Pathogen Informatics"/>
        </authorList>
    </citation>
    <scope>NUCLEOTIDE SEQUENCE [LARGE SCALE GENOMIC DNA]</scope>
</reference>
<reference evidence="5" key="1">
    <citation type="submission" date="2017-02" db="UniProtKB">
        <authorList>
            <consortium name="WormBaseParasite"/>
        </authorList>
    </citation>
    <scope>IDENTIFICATION</scope>
</reference>
<feature type="region of interest" description="Disordered" evidence="1">
    <location>
        <begin position="117"/>
        <end position="295"/>
    </location>
</feature>